<name>A0A9W7T256_9PEZI</name>
<dbReference type="Proteomes" id="UP001138500">
    <property type="component" value="Unassembled WGS sequence"/>
</dbReference>
<dbReference type="AlphaFoldDB" id="A0A9W7T256"/>
<accession>A0A9W7T256</accession>
<comment type="caution">
    <text evidence="1">The sequence shown here is derived from an EMBL/GenBank/DDBJ whole genome shotgun (WGS) entry which is preliminary data.</text>
</comment>
<reference evidence="1 2" key="2">
    <citation type="journal article" date="2021" name="Curr. Genet.">
        <title>Genetic response to nitrogen starvation in the aggressive Eucalyptus foliar pathogen Teratosphaeria destructans.</title>
        <authorList>
            <person name="Havenga M."/>
            <person name="Wingfield B.D."/>
            <person name="Wingfield M.J."/>
            <person name="Dreyer L.L."/>
            <person name="Roets F."/>
            <person name="Aylward J."/>
        </authorList>
    </citation>
    <scope>NUCLEOTIDE SEQUENCE [LARGE SCALE GENOMIC DNA]</scope>
    <source>
        <strain evidence="1">CMW44962</strain>
    </source>
</reference>
<protein>
    <submittedName>
        <fullName evidence="1">Uncharacterized protein</fullName>
    </submittedName>
</protein>
<evidence type="ECO:0000313" key="1">
    <source>
        <dbReference type="EMBL" id="KAH9845650.1"/>
    </source>
</evidence>
<gene>
    <name evidence="1" type="ORF">Tdes44962_MAKER06409</name>
</gene>
<evidence type="ECO:0000313" key="2">
    <source>
        <dbReference type="Proteomes" id="UP001138500"/>
    </source>
</evidence>
<sequence length="65" mass="7156">MLEAWEKRPGWLGNDYGPSVAFLSLASTQRDFEDAMRRSDTAPGMWDTIPGAYGLVSGVCCTALW</sequence>
<keyword evidence="2" id="KW-1185">Reference proteome</keyword>
<dbReference type="EMBL" id="RIBY02000003">
    <property type="protein sequence ID" value="KAH9845650.1"/>
    <property type="molecule type" value="Genomic_DNA"/>
</dbReference>
<proteinExistence type="predicted"/>
<organism evidence="1 2">
    <name type="scientific">Teratosphaeria destructans</name>
    <dbReference type="NCBI Taxonomy" id="418781"/>
    <lineage>
        <taxon>Eukaryota</taxon>
        <taxon>Fungi</taxon>
        <taxon>Dikarya</taxon>
        <taxon>Ascomycota</taxon>
        <taxon>Pezizomycotina</taxon>
        <taxon>Dothideomycetes</taxon>
        <taxon>Dothideomycetidae</taxon>
        <taxon>Mycosphaerellales</taxon>
        <taxon>Teratosphaeriaceae</taxon>
        <taxon>Teratosphaeria</taxon>
    </lineage>
</organism>
<reference evidence="1 2" key="1">
    <citation type="journal article" date="2018" name="IMA Fungus">
        <title>IMA Genome-F 10: Nine draft genome sequences of Claviceps purpurea s.lat., including C. arundinis, C. humidiphila, and C. cf. spartinae, pseudomolecules for the pitch canker pathogen Fusarium circinatum, draft genome of Davidsoniella eucalypti, Grosmannia galeiformis, Quambalaria eucalypti, and Teratosphaeria destructans.</title>
        <authorList>
            <person name="Wingfield B.D."/>
            <person name="Liu M."/>
            <person name="Nguyen H.D."/>
            <person name="Lane F.A."/>
            <person name="Morgan S.W."/>
            <person name="De Vos L."/>
            <person name="Wilken P.M."/>
            <person name="Duong T.A."/>
            <person name="Aylward J."/>
            <person name="Coetzee M.P."/>
            <person name="Dadej K."/>
            <person name="De Beer Z.W."/>
            <person name="Findlay W."/>
            <person name="Havenga M."/>
            <person name="Kolarik M."/>
            <person name="Menzies J.G."/>
            <person name="Naidoo K."/>
            <person name="Pochopski O."/>
            <person name="Shoukouhi P."/>
            <person name="Santana Q.C."/>
            <person name="Seifert K.A."/>
            <person name="Soal N."/>
            <person name="Steenkamp E.T."/>
            <person name="Tatham C.T."/>
            <person name="van der Nest M.A."/>
            <person name="Wingfield M.J."/>
        </authorList>
    </citation>
    <scope>NUCLEOTIDE SEQUENCE [LARGE SCALE GENOMIC DNA]</scope>
    <source>
        <strain evidence="1">CMW44962</strain>
    </source>
</reference>